<feature type="compositionally biased region" description="Basic residues" evidence="1">
    <location>
        <begin position="1"/>
        <end position="13"/>
    </location>
</feature>
<dbReference type="InterPro" id="IPR041078">
    <property type="entry name" value="Plavaka"/>
</dbReference>
<gene>
    <name evidence="2" type="ORF">AAF712_016188</name>
</gene>
<feature type="region of interest" description="Disordered" evidence="1">
    <location>
        <begin position="89"/>
        <end position="130"/>
    </location>
</feature>
<evidence type="ECO:0000256" key="1">
    <source>
        <dbReference type="SAM" id="MobiDB-lite"/>
    </source>
</evidence>
<reference evidence="2 3" key="1">
    <citation type="submission" date="2024-05" db="EMBL/GenBank/DDBJ databases">
        <title>A draft genome resource for the thread blight pathogen Marasmius tenuissimus strain MS-2.</title>
        <authorList>
            <person name="Yulfo-Soto G.E."/>
            <person name="Baruah I.K."/>
            <person name="Amoako-Attah I."/>
            <person name="Bukari Y."/>
            <person name="Meinhardt L.W."/>
            <person name="Bailey B.A."/>
            <person name="Cohen S.P."/>
        </authorList>
    </citation>
    <scope>NUCLEOTIDE SEQUENCE [LARGE SCALE GENOMIC DNA]</scope>
    <source>
        <strain evidence="2 3">MS-2</strain>
    </source>
</reference>
<dbReference type="EMBL" id="JBBXMP010000647">
    <property type="protein sequence ID" value="KAL0057178.1"/>
    <property type="molecule type" value="Genomic_DNA"/>
</dbReference>
<dbReference type="Pfam" id="PF18759">
    <property type="entry name" value="Plavaka"/>
    <property type="match status" value="1"/>
</dbReference>
<comment type="caution">
    <text evidence="2">The sequence shown here is derived from an EMBL/GenBank/DDBJ whole genome shotgun (WGS) entry which is preliminary data.</text>
</comment>
<organism evidence="2 3">
    <name type="scientific">Marasmius tenuissimus</name>
    <dbReference type="NCBI Taxonomy" id="585030"/>
    <lineage>
        <taxon>Eukaryota</taxon>
        <taxon>Fungi</taxon>
        <taxon>Dikarya</taxon>
        <taxon>Basidiomycota</taxon>
        <taxon>Agaricomycotina</taxon>
        <taxon>Agaricomycetes</taxon>
        <taxon>Agaricomycetidae</taxon>
        <taxon>Agaricales</taxon>
        <taxon>Marasmiineae</taxon>
        <taxon>Marasmiaceae</taxon>
        <taxon>Marasmius</taxon>
    </lineage>
</organism>
<keyword evidence="3" id="KW-1185">Reference proteome</keyword>
<name>A0ABR2Z7D6_9AGAR</name>
<feature type="region of interest" description="Disordered" evidence="1">
    <location>
        <begin position="1"/>
        <end position="69"/>
    </location>
</feature>
<evidence type="ECO:0000313" key="3">
    <source>
        <dbReference type="Proteomes" id="UP001437256"/>
    </source>
</evidence>
<feature type="compositionally biased region" description="Pro residues" evidence="1">
    <location>
        <begin position="121"/>
        <end position="130"/>
    </location>
</feature>
<dbReference type="Proteomes" id="UP001437256">
    <property type="component" value="Unassembled WGS sequence"/>
</dbReference>
<evidence type="ECO:0000313" key="2">
    <source>
        <dbReference type="EMBL" id="KAL0057178.1"/>
    </source>
</evidence>
<proteinExistence type="predicted"/>
<sequence>MALARSAKKRKLGRQSNGKGRPDETFQTLAAGISNDWDLQTPGAGPSTISDDNSTLRRSGRSRTTRLPPRFEDFEISSVSAVIRKGRGSSALPLSALATPRRIPSPQNPSPLPESQHDPAPQIPTPANPLPLPTINRVYYKTQPNELGIYRVYDSKEPSRYPEDSQFVSSPNFTTENSPDASILIQKSMALSQNSETGHQKKPLVPPPYAPLPNVSTFRLFDWAYETTSVTEGSLSNLVNNVILQPDFDPSHFRNFSARRELQKLDAPLPSAPVKPSDKPIKPSLFTPQKTNPTPKPSKTPPFAFDNSVWHRGTLSIPMPCVGHKHTSESDAPQLIIDNVWYRKPLSIIHSLVKDEEFLKLHLRPYKEFWLRPSASQPHQIQRVYGEAFTSNCALRIEREKLKRLELRGIDDGLETVIIWMMMASDSTHLANFGTASSWPIYMYIGNRTKYERGNPKFFTAHHLAYIPQIPDMVQDVYREAYKSPPSDEVIKHLKREVMQAIWSLIMDDEFLDAYEKSVIYNCADKVKRRFLPEFFSYSADYPEK</sequence>
<feature type="region of interest" description="Disordered" evidence="1">
    <location>
        <begin position="267"/>
        <end position="303"/>
    </location>
</feature>
<accession>A0ABR2Z7D6</accession>
<protein>
    <submittedName>
        <fullName evidence="2">Uncharacterized protein</fullName>
    </submittedName>
</protein>